<evidence type="ECO:0000256" key="1">
    <source>
        <dbReference type="SAM" id="MobiDB-lite"/>
    </source>
</evidence>
<name>A0A6M7TQ79_9HYPH</name>
<dbReference type="Proteomes" id="UP000275530">
    <property type="component" value="Unassembled WGS sequence"/>
</dbReference>
<evidence type="ECO:0000313" key="3">
    <source>
        <dbReference type="Proteomes" id="UP000275530"/>
    </source>
</evidence>
<dbReference type="EMBL" id="QZXA01000007">
    <property type="protein sequence ID" value="RJT32160.1"/>
    <property type="molecule type" value="Genomic_DNA"/>
</dbReference>
<feature type="region of interest" description="Disordered" evidence="1">
    <location>
        <begin position="1"/>
        <end position="21"/>
    </location>
</feature>
<accession>A0A6M7TQ79</accession>
<dbReference type="AlphaFoldDB" id="A0A6M7TQ79"/>
<keyword evidence="3" id="KW-1185">Reference proteome</keyword>
<dbReference type="RefSeq" id="WP_064984751.1">
    <property type="nucleotide sequence ID" value="NZ_CP033507.1"/>
</dbReference>
<evidence type="ECO:0000313" key="2">
    <source>
        <dbReference type="EMBL" id="RJT32160.1"/>
    </source>
</evidence>
<organism evidence="2 3">
    <name type="scientific">Mesorhizobium jarvisii</name>
    <dbReference type="NCBI Taxonomy" id="1777867"/>
    <lineage>
        <taxon>Bacteria</taxon>
        <taxon>Pseudomonadati</taxon>
        <taxon>Pseudomonadota</taxon>
        <taxon>Alphaproteobacteria</taxon>
        <taxon>Hyphomicrobiales</taxon>
        <taxon>Phyllobacteriaceae</taxon>
        <taxon>Mesorhizobium</taxon>
    </lineage>
</organism>
<comment type="caution">
    <text evidence="2">The sequence shown here is derived from an EMBL/GenBank/DDBJ whole genome shotgun (WGS) entry which is preliminary data.</text>
</comment>
<feature type="compositionally biased region" description="Low complexity" evidence="1">
    <location>
        <begin position="7"/>
        <end position="21"/>
    </location>
</feature>
<protein>
    <submittedName>
        <fullName evidence="2">Uncharacterized protein</fullName>
    </submittedName>
</protein>
<reference evidence="2 3" key="1">
    <citation type="submission" date="2018-09" db="EMBL/GenBank/DDBJ databases">
        <title>Mesorhizobium carmichaelinearum sp. nov. isolated from Carmichaelinea spp. root nodules in New Zealand.</title>
        <authorList>
            <person name="De Meyer S.E."/>
        </authorList>
    </citation>
    <scope>NUCLEOTIDE SEQUENCE [LARGE SCALE GENOMIC DNA]</scope>
    <source>
        <strain evidence="2 3">LMG 28313</strain>
    </source>
</reference>
<proteinExistence type="predicted"/>
<sequence>MSRRPPARSARSESGATAGDKASAAASVVFTGIRATNPALQVHYAAAQKGRLAQPAKFGMRLLVIGHGTVSLAAT</sequence>
<gene>
    <name evidence="2" type="ORF">D3242_18275</name>
</gene>